<dbReference type="AlphaFoldDB" id="A0A9P4Y8B4"/>
<dbReference type="Proteomes" id="UP000803844">
    <property type="component" value="Unassembled WGS sequence"/>
</dbReference>
<comment type="caution">
    <text evidence="1">The sequence shown here is derived from an EMBL/GenBank/DDBJ whole genome shotgun (WGS) entry which is preliminary data.</text>
</comment>
<evidence type="ECO:0000313" key="2">
    <source>
        <dbReference type="Proteomes" id="UP000803844"/>
    </source>
</evidence>
<sequence length="76" mass="9040">QLAQQAQQAQFTSTVTSSARKAYKMNKLAMYNSNQKMLYRFLIYCRAYFLHYATQFTMESEKIILAKIRFEKNILI</sequence>
<organism evidence="1 2">
    <name type="scientific">Cryphonectria parasitica (strain ATCC 38755 / EP155)</name>
    <dbReference type="NCBI Taxonomy" id="660469"/>
    <lineage>
        <taxon>Eukaryota</taxon>
        <taxon>Fungi</taxon>
        <taxon>Dikarya</taxon>
        <taxon>Ascomycota</taxon>
        <taxon>Pezizomycotina</taxon>
        <taxon>Sordariomycetes</taxon>
        <taxon>Sordariomycetidae</taxon>
        <taxon>Diaporthales</taxon>
        <taxon>Cryphonectriaceae</taxon>
        <taxon>Cryphonectria-Endothia species complex</taxon>
        <taxon>Cryphonectria</taxon>
    </lineage>
</organism>
<accession>A0A9P4Y8B4</accession>
<reference evidence="1" key="1">
    <citation type="journal article" date="2020" name="Phytopathology">
        <title>Genome sequence of the chestnut blight fungus Cryphonectria parasitica EP155: A fundamental resource for an archetypical invasive plant pathogen.</title>
        <authorList>
            <person name="Crouch J.A."/>
            <person name="Dawe A."/>
            <person name="Aerts A."/>
            <person name="Barry K."/>
            <person name="Churchill A.C.L."/>
            <person name="Grimwood J."/>
            <person name="Hillman B."/>
            <person name="Milgroom M.G."/>
            <person name="Pangilinan J."/>
            <person name="Smith M."/>
            <person name="Salamov A."/>
            <person name="Schmutz J."/>
            <person name="Yadav J."/>
            <person name="Grigoriev I.V."/>
            <person name="Nuss D."/>
        </authorList>
    </citation>
    <scope>NUCLEOTIDE SEQUENCE</scope>
    <source>
        <strain evidence="1">EP155</strain>
    </source>
</reference>
<proteinExistence type="predicted"/>
<protein>
    <submittedName>
        <fullName evidence="1">Uncharacterized protein</fullName>
    </submittedName>
</protein>
<dbReference type="GeneID" id="63833842"/>
<dbReference type="RefSeq" id="XP_040779344.1">
    <property type="nucleotide sequence ID" value="XM_040916713.1"/>
</dbReference>
<dbReference type="EMBL" id="MU032345">
    <property type="protein sequence ID" value="KAF3768383.1"/>
    <property type="molecule type" value="Genomic_DNA"/>
</dbReference>
<gene>
    <name evidence="1" type="ORF">M406DRAFT_250664</name>
</gene>
<evidence type="ECO:0000313" key="1">
    <source>
        <dbReference type="EMBL" id="KAF3768383.1"/>
    </source>
</evidence>
<name>A0A9P4Y8B4_CRYP1</name>
<feature type="non-terminal residue" evidence="1">
    <location>
        <position position="1"/>
    </location>
</feature>
<keyword evidence="2" id="KW-1185">Reference proteome</keyword>